<evidence type="ECO:0000256" key="2">
    <source>
        <dbReference type="SAM" id="MobiDB-lite"/>
    </source>
</evidence>
<keyword evidence="3" id="KW-0472">Membrane</keyword>
<reference evidence="4 5" key="1">
    <citation type="submission" date="2022-05" db="EMBL/GenBank/DDBJ databases">
        <authorList>
            <person name="Park J.-S."/>
        </authorList>
    </citation>
    <scope>NUCLEOTIDE SEQUENCE [LARGE SCALE GENOMIC DNA]</scope>
    <source>
        <strain evidence="4 5">2012CJ34-2</strain>
    </source>
</reference>
<keyword evidence="3" id="KW-0812">Transmembrane</keyword>
<evidence type="ECO:0000256" key="1">
    <source>
        <dbReference type="SAM" id="Coils"/>
    </source>
</evidence>
<protein>
    <recommendedName>
        <fullName evidence="6">Chromosome partition protein Smc</fullName>
    </recommendedName>
</protein>
<feature type="transmembrane region" description="Helical" evidence="3">
    <location>
        <begin position="49"/>
        <end position="69"/>
    </location>
</feature>
<keyword evidence="3" id="KW-1133">Transmembrane helix</keyword>
<evidence type="ECO:0000313" key="4">
    <source>
        <dbReference type="EMBL" id="MCL6269313.1"/>
    </source>
</evidence>
<evidence type="ECO:0000256" key="3">
    <source>
        <dbReference type="SAM" id="Phobius"/>
    </source>
</evidence>
<dbReference type="RefSeq" id="WP_249698290.1">
    <property type="nucleotide sequence ID" value="NZ_JAMFLX010000005.1"/>
</dbReference>
<dbReference type="Proteomes" id="UP001203338">
    <property type="component" value="Unassembled WGS sequence"/>
</dbReference>
<evidence type="ECO:0000313" key="5">
    <source>
        <dbReference type="Proteomes" id="UP001203338"/>
    </source>
</evidence>
<name>A0ABT0PD58_9GAMM</name>
<feature type="compositionally biased region" description="Basic and acidic residues" evidence="2">
    <location>
        <begin position="1"/>
        <end position="11"/>
    </location>
</feature>
<comment type="caution">
    <text evidence="4">The sequence shown here is derived from an EMBL/GenBank/DDBJ whole genome shotgun (WGS) entry which is preliminary data.</text>
</comment>
<gene>
    <name evidence="4" type="ORF">M3P05_05060</name>
</gene>
<feature type="compositionally biased region" description="Basic and acidic residues" evidence="2">
    <location>
        <begin position="22"/>
        <end position="31"/>
    </location>
</feature>
<feature type="region of interest" description="Disordered" evidence="2">
    <location>
        <begin position="1"/>
        <end position="43"/>
    </location>
</feature>
<evidence type="ECO:0008006" key="6">
    <source>
        <dbReference type="Google" id="ProtNLM"/>
    </source>
</evidence>
<keyword evidence="5" id="KW-1185">Reference proteome</keyword>
<sequence>MNSRSQDDLDKLPSISLSPDDLPDRAADRSRKSAKKVTAKTESQAGSRFPMAAVILSVALLALAGGGYLQLKAVQDDLNLARRQLEETTSRLVEVSGSVSKTDENLSKSDSKVKDELKAINFEIRKLWDLSNKRNRQNIAAQGKRLDAVEKSAKSSVSNIDKAEGQISSLTKQLSTTGKELDTAQNSLAALKKEVRGINAQITAGSAISQEQLDSLSVKMRMLETSLSNTVADNQRLTKNIEARLKESAENDKAFDVHRQQLNRRLLQLENTVRGLNVAQ</sequence>
<proteinExistence type="predicted"/>
<organism evidence="4 5">
    <name type="scientific">Parendozoicomonas callyspongiae</name>
    <dbReference type="NCBI Taxonomy" id="2942213"/>
    <lineage>
        <taxon>Bacteria</taxon>
        <taxon>Pseudomonadati</taxon>
        <taxon>Pseudomonadota</taxon>
        <taxon>Gammaproteobacteria</taxon>
        <taxon>Oceanospirillales</taxon>
        <taxon>Endozoicomonadaceae</taxon>
        <taxon>Parendozoicomonas</taxon>
    </lineage>
</organism>
<dbReference type="SUPFAM" id="SSF57997">
    <property type="entry name" value="Tropomyosin"/>
    <property type="match status" value="1"/>
</dbReference>
<accession>A0ABT0PD58</accession>
<dbReference type="Gene3D" id="1.10.287.1490">
    <property type="match status" value="1"/>
</dbReference>
<dbReference type="EMBL" id="JAMFLX010000005">
    <property type="protein sequence ID" value="MCL6269313.1"/>
    <property type="molecule type" value="Genomic_DNA"/>
</dbReference>
<keyword evidence="1" id="KW-0175">Coiled coil</keyword>
<feature type="coiled-coil region" evidence="1">
    <location>
        <begin position="174"/>
        <end position="201"/>
    </location>
</feature>